<name>A0A9P5XHW0_9AGAR</name>
<dbReference type="Proteomes" id="UP000807342">
    <property type="component" value="Unassembled WGS sequence"/>
</dbReference>
<dbReference type="AlphaFoldDB" id="A0A9P5XHW0"/>
<evidence type="ECO:0000313" key="2">
    <source>
        <dbReference type="EMBL" id="KAF9451020.1"/>
    </source>
</evidence>
<proteinExistence type="predicted"/>
<feature type="signal peptide" evidence="1">
    <location>
        <begin position="1"/>
        <end position="24"/>
    </location>
</feature>
<sequence>MNRLARATFLLAPVLSLLLCSASAVPNPKSEPLASFPGSCVFSCPPLDAEGQHSITLPGAAPYDSPYSIFECVWVPCLQRYDMIKELTWTNSVTGQQTLPSKVDNCVPRAVPCTKTDVGVPVDPEAQPRFSHLEYEVPSWVESARYILSLRQ</sequence>
<keyword evidence="1" id="KW-0732">Signal</keyword>
<keyword evidence="3" id="KW-1185">Reference proteome</keyword>
<gene>
    <name evidence="2" type="ORF">P691DRAFT_724988</name>
</gene>
<evidence type="ECO:0000256" key="1">
    <source>
        <dbReference type="SAM" id="SignalP"/>
    </source>
</evidence>
<protein>
    <submittedName>
        <fullName evidence="2">Uncharacterized protein</fullName>
    </submittedName>
</protein>
<reference evidence="2" key="1">
    <citation type="submission" date="2020-11" db="EMBL/GenBank/DDBJ databases">
        <authorList>
            <consortium name="DOE Joint Genome Institute"/>
            <person name="Ahrendt S."/>
            <person name="Riley R."/>
            <person name="Andreopoulos W."/>
            <person name="Labutti K."/>
            <person name="Pangilinan J."/>
            <person name="Ruiz-Duenas F.J."/>
            <person name="Barrasa J.M."/>
            <person name="Sanchez-Garcia M."/>
            <person name="Camarero S."/>
            <person name="Miyauchi S."/>
            <person name="Serrano A."/>
            <person name="Linde D."/>
            <person name="Babiker R."/>
            <person name="Drula E."/>
            <person name="Ayuso-Fernandez I."/>
            <person name="Pacheco R."/>
            <person name="Padilla G."/>
            <person name="Ferreira P."/>
            <person name="Barriuso J."/>
            <person name="Kellner H."/>
            <person name="Castanera R."/>
            <person name="Alfaro M."/>
            <person name="Ramirez L."/>
            <person name="Pisabarro A.G."/>
            <person name="Kuo A."/>
            <person name="Tritt A."/>
            <person name="Lipzen A."/>
            <person name="He G."/>
            <person name="Yan M."/>
            <person name="Ng V."/>
            <person name="Cullen D."/>
            <person name="Martin F."/>
            <person name="Rosso M.-N."/>
            <person name="Henrissat B."/>
            <person name="Hibbett D."/>
            <person name="Martinez A.T."/>
            <person name="Grigoriev I.V."/>
        </authorList>
    </citation>
    <scope>NUCLEOTIDE SEQUENCE</scope>
    <source>
        <strain evidence="2">MF-IS2</strain>
    </source>
</reference>
<organism evidence="2 3">
    <name type="scientific">Macrolepiota fuliginosa MF-IS2</name>
    <dbReference type="NCBI Taxonomy" id="1400762"/>
    <lineage>
        <taxon>Eukaryota</taxon>
        <taxon>Fungi</taxon>
        <taxon>Dikarya</taxon>
        <taxon>Basidiomycota</taxon>
        <taxon>Agaricomycotina</taxon>
        <taxon>Agaricomycetes</taxon>
        <taxon>Agaricomycetidae</taxon>
        <taxon>Agaricales</taxon>
        <taxon>Agaricineae</taxon>
        <taxon>Agaricaceae</taxon>
        <taxon>Macrolepiota</taxon>
    </lineage>
</organism>
<evidence type="ECO:0000313" key="3">
    <source>
        <dbReference type="Proteomes" id="UP000807342"/>
    </source>
</evidence>
<accession>A0A9P5XHW0</accession>
<dbReference type="EMBL" id="MU151093">
    <property type="protein sequence ID" value="KAF9451020.1"/>
    <property type="molecule type" value="Genomic_DNA"/>
</dbReference>
<feature type="chain" id="PRO_5040306069" evidence="1">
    <location>
        <begin position="25"/>
        <end position="152"/>
    </location>
</feature>
<comment type="caution">
    <text evidence="2">The sequence shown here is derived from an EMBL/GenBank/DDBJ whole genome shotgun (WGS) entry which is preliminary data.</text>
</comment>